<dbReference type="InterPro" id="IPR014001">
    <property type="entry name" value="Helicase_ATP-bd"/>
</dbReference>
<evidence type="ECO:0000259" key="10">
    <source>
        <dbReference type="PROSITE" id="PS51194"/>
    </source>
</evidence>
<dbReference type="InterPro" id="IPR027417">
    <property type="entry name" value="P-loop_NTPase"/>
</dbReference>
<feature type="region of interest" description="Disordered" evidence="8">
    <location>
        <begin position="1"/>
        <end position="130"/>
    </location>
</feature>
<evidence type="ECO:0000259" key="9">
    <source>
        <dbReference type="PROSITE" id="PS51192"/>
    </source>
</evidence>
<dbReference type="EMBL" id="SRMA01025563">
    <property type="protein sequence ID" value="TRY93149.1"/>
    <property type="molecule type" value="Genomic_DNA"/>
</dbReference>
<accession>A0A553QT53</accession>
<feature type="domain" description="Helicase C-terminal" evidence="10">
    <location>
        <begin position="422"/>
        <end position="606"/>
    </location>
</feature>
<comment type="catalytic activity">
    <reaction evidence="7">
        <text>ATP + H2O = ADP + phosphate + H(+)</text>
        <dbReference type="Rhea" id="RHEA:13065"/>
        <dbReference type="ChEBI" id="CHEBI:15377"/>
        <dbReference type="ChEBI" id="CHEBI:15378"/>
        <dbReference type="ChEBI" id="CHEBI:30616"/>
        <dbReference type="ChEBI" id="CHEBI:43474"/>
        <dbReference type="ChEBI" id="CHEBI:456216"/>
        <dbReference type="EC" id="3.6.4.13"/>
    </reaction>
</comment>
<keyword evidence="13" id="KW-1185">Reference proteome</keyword>
<dbReference type="InterPro" id="IPR001650">
    <property type="entry name" value="Helicase_C-like"/>
</dbReference>
<feature type="domain" description="Helicase ATP-binding" evidence="9">
    <location>
        <begin position="183"/>
        <end position="392"/>
    </location>
</feature>
<dbReference type="STRING" id="623744.A0A553QT53"/>
<proteinExistence type="inferred from homology"/>
<dbReference type="EC" id="3.6.4.13" evidence="7"/>
<protein>
    <recommendedName>
        <fullName evidence="7">ATP-dependent RNA helicase</fullName>
        <ecNumber evidence="7">3.6.4.13</ecNumber>
    </recommendedName>
</protein>
<evidence type="ECO:0000259" key="11">
    <source>
        <dbReference type="PROSITE" id="PS51195"/>
    </source>
</evidence>
<sequence>MAEDTVMLNICTGSPKIPNQTPFLSSKKWTHNKSGSKRKADFQPHERSSFKQRKINQAGQQSSSQQTLQPPKSPSQRRNNKDAEENQHTREKSAAKSPSKVKTSPKKAAEEQGGHGRPFIKTSSLFRNNPEIPDVVSPTVKQVKEEVFTKNTFEELKLHPYLVATLQQRLNVTSMTSVQKLAIPLLLAGKDAIVRSQTGSGKTLAYAIPIVQFLQEAQPRVKASALRNVHIICTFQCNYFTLVNATIIFQRTDGPLAIVVVPTRELALQSFQMFQKLLQPFIWIVPGVLMGGEKKKSEKARLRKGINILITTPGRLVDHIKNTLTIAFSSVRWLILDEADRILDLGFEKDLTVILNALNATGLDRQNVLLSATITEGLSRLASISMKDPVTVHVSEGSEKMVEASPQAVPRALSDSYAVPEKLQQHVVLVPSKLHLVCLAAFILGKCKFQQQQKLIVFISSCEAVEFLFTLFTAVLIEKPSATSPKNSSTLNFYRLHGNMKQENRTEVFQEFSNCKTGILLCTDVAARGLDLPSVTWIIQYNPPISPAEYVHRVGRTARIGAQGSSLLFLTPSEAAFVDVLANHNVSRVLRGCCSPVPDIVIKDVADGFVSIPERAASEQEVRVRATVLQTEFENYVHANKESLQKAKSALQSFLRSYSTYPSALKHIFHIRSLHMGHAAKSFGLRDAPQGLGSSLNTTREKSKAKRYYYFKYFIYLSVINHFSLQSFLRSYSTYPSALKHIFHIRSLHMGHAAKSFGLRDAPQGLGSSLNTTREKSKGKAKSAMKAASLAALEEALSVHMLLAAVSLSVQQSSSGSKRTIESRRPVRRDFITVGCGLRRPCPDKIPLMSRSCRYKHTRSLSPVNNKGLWCKGEVTVLQRPLKKPTMKERVSKLVISEFHSGIGQSKYKKKKKMHNAEAEMTVE</sequence>
<dbReference type="GO" id="GO:0003724">
    <property type="term" value="F:RNA helicase activity"/>
    <property type="evidence" value="ECO:0007669"/>
    <property type="project" value="UniProtKB-EC"/>
</dbReference>
<keyword evidence="1 7" id="KW-0547">Nucleotide-binding</keyword>
<dbReference type="OrthoDB" id="422663at2759"/>
<comment type="similarity">
    <text evidence="7">Belongs to the DEAD box helicase family.</text>
</comment>
<evidence type="ECO:0000256" key="3">
    <source>
        <dbReference type="ARBA" id="ARBA00022806"/>
    </source>
</evidence>
<dbReference type="Pfam" id="PF00270">
    <property type="entry name" value="DEAD"/>
    <property type="match status" value="1"/>
</dbReference>
<feature type="compositionally biased region" description="Basic and acidic residues" evidence="8">
    <location>
        <begin position="79"/>
        <end position="94"/>
    </location>
</feature>
<dbReference type="AlphaFoldDB" id="A0A553QT53"/>
<dbReference type="CDD" id="cd18787">
    <property type="entry name" value="SF2_C_DEAD"/>
    <property type="match status" value="1"/>
</dbReference>
<dbReference type="InterPro" id="IPR000629">
    <property type="entry name" value="RNA-helicase_DEAD-box_CS"/>
</dbReference>
<dbReference type="PROSITE" id="PS00039">
    <property type="entry name" value="DEAD_ATP_HELICASE"/>
    <property type="match status" value="1"/>
</dbReference>
<feature type="compositionally biased region" description="Low complexity" evidence="8">
    <location>
        <begin position="60"/>
        <end position="76"/>
    </location>
</feature>
<evidence type="ECO:0000256" key="1">
    <source>
        <dbReference type="ARBA" id="ARBA00022741"/>
    </source>
</evidence>
<feature type="short sequence motif" description="Q motif" evidence="6">
    <location>
        <begin position="151"/>
        <end position="180"/>
    </location>
</feature>
<organism evidence="12 13">
    <name type="scientific">Danionella cerebrum</name>
    <dbReference type="NCBI Taxonomy" id="2873325"/>
    <lineage>
        <taxon>Eukaryota</taxon>
        <taxon>Metazoa</taxon>
        <taxon>Chordata</taxon>
        <taxon>Craniata</taxon>
        <taxon>Vertebrata</taxon>
        <taxon>Euteleostomi</taxon>
        <taxon>Actinopterygii</taxon>
        <taxon>Neopterygii</taxon>
        <taxon>Teleostei</taxon>
        <taxon>Ostariophysi</taxon>
        <taxon>Cypriniformes</taxon>
        <taxon>Danionidae</taxon>
        <taxon>Danioninae</taxon>
        <taxon>Danionella</taxon>
    </lineage>
</organism>
<dbReference type="PROSITE" id="PS51194">
    <property type="entry name" value="HELICASE_CTER"/>
    <property type="match status" value="1"/>
</dbReference>
<dbReference type="SMART" id="SM00487">
    <property type="entry name" value="DEXDc"/>
    <property type="match status" value="1"/>
</dbReference>
<dbReference type="SUPFAM" id="SSF52540">
    <property type="entry name" value="P-loop containing nucleoside triphosphate hydrolases"/>
    <property type="match status" value="1"/>
</dbReference>
<dbReference type="Gene3D" id="3.40.50.300">
    <property type="entry name" value="P-loop containing nucleotide triphosphate hydrolases"/>
    <property type="match status" value="2"/>
</dbReference>
<evidence type="ECO:0000256" key="5">
    <source>
        <dbReference type="ARBA" id="ARBA00022884"/>
    </source>
</evidence>
<evidence type="ECO:0000313" key="12">
    <source>
        <dbReference type="EMBL" id="TRY93149.1"/>
    </source>
</evidence>
<dbReference type="GO" id="GO:0005524">
    <property type="term" value="F:ATP binding"/>
    <property type="evidence" value="ECO:0007669"/>
    <property type="project" value="UniProtKB-UniRule"/>
</dbReference>
<evidence type="ECO:0000256" key="7">
    <source>
        <dbReference type="RuleBase" id="RU365068"/>
    </source>
</evidence>
<keyword evidence="4 7" id="KW-0067">ATP-binding</keyword>
<dbReference type="CDD" id="cd17949">
    <property type="entry name" value="DEADc_DDX31"/>
    <property type="match status" value="1"/>
</dbReference>
<evidence type="ECO:0000256" key="4">
    <source>
        <dbReference type="ARBA" id="ARBA00022840"/>
    </source>
</evidence>
<dbReference type="GO" id="GO:0003723">
    <property type="term" value="F:RNA binding"/>
    <property type="evidence" value="ECO:0007669"/>
    <property type="project" value="UniProtKB-UniRule"/>
</dbReference>
<dbReference type="Proteomes" id="UP000316079">
    <property type="component" value="Unassembled WGS sequence"/>
</dbReference>
<comment type="domain">
    <text evidence="7">The Q motif is unique to and characteristic of the DEAD box family of RNA helicases and controls ATP binding and hydrolysis.</text>
</comment>
<dbReference type="GO" id="GO:0016887">
    <property type="term" value="F:ATP hydrolysis activity"/>
    <property type="evidence" value="ECO:0007669"/>
    <property type="project" value="RHEA"/>
</dbReference>
<dbReference type="SMART" id="SM01178">
    <property type="entry name" value="DUF4217"/>
    <property type="match status" value="2"/>
</dbReference>
<feature type="compositionally biased region" description="Basic and acidic residues" evidence="8">
    <location>
        <begin position="38"/>
        <end position="49"/>
    </location>
</feature>
<keyword evidence="3 7" id="KW-0347">Helicase</keyword>
<feature type="domain" description="DEAD-box RNA helicase Q" evidence="11">
    <location>
        <begin position="151"/>
        <end position="180"/>
    </location>
</feature>
<evidence type="ECO:0000256" key="2">
    <source>
        <dbReference type="ARBA" id="ARBA00022801"/>
    </source>
</evidence>
<dbReference type="InterPro" id="IPR011545">
    <property type="entry name" value="DEAD/DEAH_box_helicase_dom"/>
</dbReference>
<dbReference type="PROSITE" id="PS51195">
    <property type="entry name" value="Q_MOTIF"/>
    <property type="match status" value="1"/>
</dbReference>
<name>A0A553QT53_9TELE</name>
<evidence type="ECO:0000256" key="8">
    <source>
        <dbReference type="SAM" id="MobiDB-lite"/>
    </source>
</evidence>
<reference evidence="12 13" key="1">
    <citation type="journal article" date="2019" name="Sci. Data">
        <title>Hybrid genome assembly and annotation of Danionella translucida.</title>
        <authorList>
            <person name="Kadobianskyi M."/>
            <person name="Schulze L."/>
            <person name="Schuelke M."/>
            <person name="Judkewitz B."/>
        </authorList>
    </citation>
    <scope>NUCLEOTIDE SEQUENCE [LARGE SCALE GENOMIC DNA]</scope>
    <source>
        <strain evidence="12 13">Bolton</strain>
    </source>
</reference>
<feature type="compositionally biased region" description="Basic residues" evidence="8">
    <location>
        <begin position="28"/>
        <end position="37"/>
    </location>
</feature>
<dbReference type="InterPro" id="IPR025313">
    <property type="entry name" value="SPB4-like_CTE"/>
</dbReference>
<comment type="caution">
    <text evidence="12">The sequence shown here is derived from an EMBL/GenBank/DDBJ whole genome shotgun (WGS) entry which is preliminary data.</text>
</comment>
<dbReference type="PANTHER" id="PTHR24031">
    <property type="entry name" value="RNA HELICASE"/>
    <property type="match status" value="1"/>
</dbReference>
<gene>
    <name evidence="12" type="ORF">DNTS_012845</name>
</gene>
<comment type="function">
    <text evidence="7">RNA helicase.</text>
</comment>
<keyword evidence="5 7" id="KW-0694">RNA-binding</keyword>
<dbReference type="Pfam" id="PF00271">
    <property type="entry name" value="Helicase_C"/>
    <property type="match status" value="1"/>
</dbReference>
<evidence type="ECO:0000256" key="6">
    <source>
        <dbReference type="PROSITE-ProRule" id="PRU00552"/>
    </source>
</evidence>
<dbReference type="PROSITE" id="PS51192">
    <property type="entry name" value="HELICASE_ATP_BIND_1"/>
    <property type="match status" value="1"/>
</dbReference>
<keyword evidence="2 7" id="KW-0378">Hydrolase</keyword>
<dbReference type="Pfam" id="PF13959">
    <property type="entry name" value="CTE_SPB4"/>
    <property type="match status" value="2"/>
</dbReference>
<dbReference type="SMART" id="SM00490">
    <property type="entry name" value="HELICc"/>
    <property type="match status" value="1"/>
</dbReference>
<dbReference type="InterPro" id="IPR014014">
    <property type="entry name" value="RNA_helicase_DEAD_Q_motif"/>
</dbReference>
<evidence type="ECO:0000313" key="13">
    <source>
        <dbReference type="Proteomes" id="UP000316079"/>
    </source>
</evidence>